<dbReference type="SUPFAM" id="SSF102405">
    <property type="entry name" value="MCP/YpsA-like"/>
    <property type="match status" value="1"/>
</dbReference>
<protein>
    <submittedName>
        <fullName evidence="2">Putative GTP-binding protein</fullName>
    </submittedName>
</protein>
<evidence type="ECO:0000259" key="1">
    <source>
        <dbReference type="Pfam" id="PF10686"/>
    </source>
</evidence>
<feature type="domain" description="YspA cpYpsA-related SLOG" evidence="1">
    <location>
        <begin position="4"/>
        <end position="64"/>
    </location>
</feature>
<dbReference type="Gene3D" id="3.40.50.450">
    <property type="match status" value="1"/>
</dbReference>
<proteinExistence type="predicted"/>
<dbReference type="OrthoDB" id="13008at10239"/>
<keyword evidence="3" id="KW-1185">Reference proteome</keyword>
<dbReference type="EMBL" id="GQ357915">
    <property type="protein sequence ID" value="ACV50231.1"/>
    <property type="molecule type" value="Genomic_DNA"/>
</dbReference>
<dbReference type="GeneID" id="8684157"/>
<dbReference type="Pfam" id="PF10686">
    <property type="entry name" value="YAcAr"/>
    <property type="match status" value="1"/>
</dbReference>
<reference evidence="3" key="1">
    <citation type="submission" date="2009-07" db="EMBL/GenBank/DDBJ databases">
        <authorList>
            <person name="Kropinski A.M."/>
            <person name="Villegas A."/>
            <person name="Lingohr E.J."/>
        </authorList>
    </citation>
    <scope>NUCLEOTIDE SEQUENCE [LARGE SCALE GENOMIC DNA]</scope>
</reference>
<organismHost>
    <name type="scientific">Delftia acidovorans</name>
    <name type="common">Pseudomonas acidovorans</name>
    <name type="synonym">Comamonas acidovorans</name>
    <dbReference type="NCBI Taxonomy" id="80866"/>
</organismHost>
<dbReference type="Proteomes" id="UP000008986">
    <property type="component" value="Segment"/>
</dbReference>
<dbReference type="KEGG" id="vg:8684157"/>
<dbReference type="RefSeq" id="YP_003359063.1">
    <property type="nucleotide sequence ID" value="NC_013697.1"/>
</dbReference>
<organism evidence="2 3">
    <name type="scientific">Delftia phage PhiW-14</name>
    <name type="common">Deftia acidovorans bacteriophage phiW-14</name>
    <dbReference type="NCBI Taxonomy" id="665032"/>
    <lineage>
        <taxon>Viruses</taxon>
        <taxon>Duplodnaviria</taxon>
        <taxon>Heunggongvirae</taxon>
        <taxon>Uroviricota</taxon>
        <taxon>Caudoviricetes</taxon>
        <taxon>Ionavirus</taxon>
        <taxon>Ionavirus W14</taxon>
    </lineage>
</organism>
<name>C9DGI0_BPW14</name>
<accession>C9DGI0</accession>
<evidence type="ECO:0000313" key="2">
    <source>
        <dbReference type="EMBL" id="ACV50231.1"/>
    </source>
</evidence>
<dbReference type="InterPro" id="IPR019627">
    <property type="entry name" value="YAcAr"/>
</dbReference>
<gene>
    <name evidence="2" type="primary">209</name>
</gene>
<evidence type="ECO:0000313" key="3">
    <source>
        <dbReference type="Proteomes" id="UP000008986"/>
    </source>
</evidence>
<sequence length="131" mass="14178">MKTVAITGSRSIKDKQAVWHILDRVFPNDAMMIHGGAIGVDTFADEWAKSRGVPVQGYGAGWHKIGHKGAGMIRNGFLVDKADEVISIWDGKSTGTADAVEKARKQRKKCVQFCIPPSVGPLSAFMVRPGD</sequence>